<name>A0ABP9QUH2_9RHOO</name>
<evidence type="ECO:0000256" key="1">
    <source>
        <dbReference type="SAM" id="MobiDB-lite"/>
    </source>
</evidence>
<evidence type="ECO:0000313" key="2">
    <source>
        <dbReference type="EMBL" id="GAA5167646.1"/>
    </source>
</evidence>
<proteinExistence type="predicted"/>
<dbReference type="EMBL" id="BAABLD010000008">
    <property type="protein sequence ID" value="GAA5167646.1"/>
    <property type="molecule type" value="Genomic_DNA"/>
</dbReference>
<keyword evidence="3" id="KW-1185">Reference proteome</keyword>
<dbReference type="InterPro" id="IPR045538">
    <property type="entry name" value="CIS_TMP"/>
</dbReference>
<feature type="compositionally biased region" description="Polar residues" evidence="1">
    <location>
        <begin position="300"/>
        <end position="311"/>
    </location>
</feature>
<reference evidence="3" key="1">
    <citation type="journal article" date="2019" name="Int. J. Syst. Evol. Microbiol.">
        <title>The Global Catalogue of Microorganisms (GCM) 10K type strain sequencing project: providing services to taxonomists for standard genome sequencing and annotation.</title>
        <authorList>
            <consortium name="The Broad Institute Genomics Platform"/>
            <consortium name="The Broad Institute Genome Sequencing Center for Infectious Disease"/>
            <person name="Wu L."/>
            <person name="Ma J."/>
        </authorList>
    </citation>
    <scope>NUCLEOTIDE SEQUENCE [LARGE SCALE GENOMIC DNA]</scope>
    <source>
        <strain evidence="3">JCM 18715</strain>
    </source>
</reference>
<dbReference type="RefSeq" id="WP_345533525.1">
    <property type="nucleotide sequence ID" value="NZ_BAABLD010000008.1"/>
</dbReference>
<organism evidence="2 3">
    <name type="scientific">Viridibacterium curvum</name>
    <dbReference type="NCBI Taxonomy" id="1101404"/>
    <lineage>
        <taxon>Bacteria</taxon>
        <taxon>Pseudomonadati</taxon>
        <taxon>Pseudomonadota</taxon>
        <taxon>Betaproteobacteria</taxon>
        <taxon>Rhodocyclales</taxon>
        <taxon>Rhodocyclaceae</taxon>
        <taxon>Viridibacterium</taxon>
    </lineage>
</organism>
<dbReference type="Proteomes" id="UP001500547">
    <property type="component" value="Unassembled WGS sequence"/>
</dbReference>
<feature type="region of interest" description="Disordered" evidence="1">
    <location>
        <begin position="284"/>
        <end position="321"/>
    </location>
</feature>
<sequence length="528" mass="57629">MPVPHRIRRQRWEVRVPDKAAGFAARAQLRSALEDSLLPAMSAAFDAVCGDDEIIHIPRLTLHIRLGKIEALATDLPEQLPALLREQIEAALAGRSPEGGAVRHIQRAAGRRNTVMHYLQSGHLAWYDAPTDVSDTTPDLAALLRQEALPLASQWLRGPGVLQRSLPRDFDTCVAFLFRFLQLLPEALRTEWVPAMLDRAPDAASVLRWRYPLHAFLGSVQISEVPTHSLMLAQAATLAQLWVGSPPSSMQALRALIAPLSGIPAVLLDLLDEPLAMRPDHLLAADSVRAPNPTRRDDPAQTTNAATQSTEGMPDNAAAAMPAALPEAEAPHAAQNLPPLAIATTLPRDEDSTDTQLGLRVASAGLVLAHPFLSSLLLECRLLDDKEIPVAKLPRAAALLHWLAWSRDEVHEFELGFIKPLLGLSPDAALAVSPGLIDDTDKAECAALLSAMVSHWPALRSTSAEGLQTTFLQRTGLLRPISNGPQEGWQLQPEPRPFDMLLGQLPWSISIVRLPWMTRPIFTDWPTP</sequence>
<accession>A0ABP9QUH2</accession>
<dbReference type="Pfam" id="PF19268">
    <property type="entry name" value="CIS_TMP"/>
    <property type="match status" value="1"/>
</dbReference>
<gene>
    <name evidence="2" type="ORF">GCM10025770_26640</name>
</gene>
<evidence type="ECO:0000313" key="3">
    <source>
        <dbReference type="Proteomes" id="UP001500547"/>
    </source>
</evidence>
<comment type="caution">
    <text evidence="2">The sequence shown here is derived from an EMBL/GenBank/DDBJ whole genome shotgun (WGS) entry which is preliminary data.</text>
</comment>
<protein>
    <submittedName>
        <fullName evidence="2">Uncharacterized protein</fullName>
    </submittedName>
</protein>